<dbReference type="AlphaFoldDB" id="A0AAD9VSC0"/>
<evidence type="ECO:0000313" key="2">
    <source>
        <dbReference type="Proteomes" id="UP001258017"/>
    </source>
</evidence>
<evidence type="ECO:0000313" key="1">
    <source>
        <dbReference type="EMBL" id="KAK2584285.1"/>
    </source>
</evidence>
<gene>
    <name evidence="1" type="ORF">KPH14_006687</name>
</gene>
<keyword evidence="2" id="KW-1185">Reference proteome</keyword>
<comment type="caution">
    <text evidence="1">The sequence shown here is derived from an EMBL/GenBank/DDBJ whole genome shotgun (WGS) entry which is preliminary data.</text>
</comment>
<dbReference type="Proteomes" id="UP001258017">
    <property type="component" value="Unassembled WGS sequence"/>
</dbReference>
<protein>
    <submittedName>
        <fullName evidence="1">Uncharacterized protein</fullName>
    </submittedName>
</protein>
<name>A0AAD9VSC0_9HYME</name>
<organism evidence="1 2">
    <name type="scientific">Odynerus spinipes</name>
    <dbReference type="NCBI Taxonomy" id="1348599"/>
    <lineage>
        <taxon>Eukaryota</taxon>
        <taxon>Metazoa</taxon>
        <taxon>Ecdysozoa</taxon>
        <taxon>Arthropoda</taxon>
        <taxon>Hexapoda</taxon>
        <taxon>Insecta</taxon>
        <taxon>Pterygota</taxon>
        <taxon>Neoptera</taxon>
        <taxon>Endopterygota</taxon>
        <taxon>Hymenoptera</taxon>
        <taxon>Apocrita</taxon>
        <taxon>Aculeata</taxon>
        <taxon>Vespoidea</taxon>
        <taxon>Vespidae</taxon>
        <taxon>Eumeninae</taxon>
        <taxon>Odynerus</taxon>
    </lineage>
</organism>
<reference evidence="1" key="1">
    <citation type="submission" date="2021-08" db="EMBL/GenBank/DDBJ databases">
        <authorList>
            <person name="Misof B."/>
            <person name="Oliver O."/>
            <person name="Podsiadlowski L."/>
            <person name="Donath A."/>
            <person name="Peters R."/>
            <person name="Mayer C."/>
            <person name="Rust J."/>
            <person name="Gunkel S."/>
            <person name="Lesny P."/>
            <person name="Martin S."/>
            <person name="Oeyen J.P."/>
            <person name="Petersen M."/>
            <person name="Panagiotis P."/>
            <person name="Wilbrandt J."/>
            <person name="Tanja T."/>
        </authorList>
    </citation>
    <scope>NUCLEOTIDE SEQUENCE</scope>
    <source>
        <strain evidence="1">GBR_01_08_01A</strain>
        <tissue evidence="1">Thorax + abdomen</tissue>
    </source>
</reference>
<proteinExistence type="predicted"/>
<accession>A0AAD9VSC0</accession>
<dbReference type="EMBL" id="JAIFRP010000026">
    <property type="protein sequence ID" value="KAK2584285.1"/>
    <property type="molecule type" value="Genomic_DNA"/>
</dbReference>
<sequence length="216" mass="24886">MTSPWGKIQCVEGPVSLLEITSDQLARSLQEKELEKYKNSRQEEQITEIYETYEPSDTDSDAVIAQMLQAQYNQEYDTMLKRTETKFNRDSKVNISYSNYRMSSFEDPDEKKAETDDTNKDFDRFVSVEKEYASMPRCGYKKVGDTGGFDVKLNNKKSVQLQHIVTSETGVLDIKCGQVFDIRKLNYNIHTGNTINIGKLHRLGRSVCLLTFDIFI</sequence>
<reference evidence="1" key="2">
    <citation type="journal article" date="2023" name="Commun. Biol.">
        <title>Intrasexual cuticular hydrocarbon dimorphism in a wasp sheds light on hydrocarbon biosynthesis genes in Hymenoptera.</title>
        <authorList>
            <person name="Moris V.C."/>
            <person name="Podsiadlowski L."/>
            <person name="Martin S."/>
            <person name="Oeyen J.P."/>
            <person name="Donath A."/>
            <person name="Petersen M."/>
            <person name="Wilbrandt J."/>
            <person name="Misof B."/>
            <person name="Liedtke D."/>
            <person name="Thamm M."/>
            <person name="Scheiner R."/>
            <person name="Schmitt T."/>
            <person name="Niehuis O."/>
        </authorList>
    </citation>
    <scope>NUCLEOTIDE SEQUENCE</scope>
    <source>
        <strain evidence="1">GBR_01_08_01A</strain>
    </source>
</reference>